<dbReference type="AlphaFoldDB" id="A0A8J2VT25"/>
<dbReference type="GO" id="GO:0016020">
    <property type="term" value="C:membrane"/>
    <property type="evidence" value="ECO:0007669"/>
    <property type="project" value="TreeGrafter"/>
</dbReference>
<dbReference type="Proteomes" id="UP000628775">
    <property type="component" value="Unassembled WGS sequence"/>
</dbReference>
<dbReference type="PRINTS" id="PR00080">
    <property type="entry name" value="SDRFAMILY"/>
</dbReference>
<dbReference type="FunFam" id="3.40.50.720:FF:000047">
    <property type="entry name" value="NADP-dependent L-serine/L-allo-threonine dehydrogenase"/>
    <property type="match status" value="1"/>
</dbReference>
<comment type="similarity">
    <text evidence="1 3">Belongs to the short-chain dehydrogenases/reductases (SDR) family.</text>
</comment>
<dbReference type="RefSeq" id="WP_188691821.1">
    <property type="nucleotide sequence ID" value="NZ_BMIR01000006.1"/>
</dbReference>
<dbReference type="Gene3D" id="3.40.50.720">
    <property type="entry name" value="NAD(P)-binding Rossmann-like Domain"/>
    <property type="match status" value="1"/>
</dbReference>
<proteinExistence type="inferred from homology"/>
<keyword evidence="5" id="KW-1185">Reference proteome</keyword>
<reference evidence="4" key="2">
    <citation type="submission" date="2020-09" db="EMBL/GenBank/DDBJ databases">
        <authorList>
            <person name="Sun Q."/>
            <person name="Zhou Y."/>
        </authorList>
    </citation>
    <scope>NUCLEOTIDE SEQUENCE</scope>
    <source>
        <strain evidence="4">CGMCC 1.15371</strain>
    </source>
</reference>
<dbReference type="EMBL" id="BMIR01000006">
    <property type="protein sequence ID" value="GGE37897.1"/>
    <property type="molecule type" value="Genomic_DNA"/>
</dbReference>
<evidence type="ECO:0000256" key="2">
    <source>
        <dbReference type="ARBA" id="ARBA00023002"/>
    </source>
</evidence>
<keyword evidence="2" id="KW-0560">Oxidoreductase</keyword>
<dbReference type="InterPro" id="IPR020904">
    <property type="entry name" value="Sc_DH/Rdtase_CS"/>
</dbReference>
<dbReference type="SUPFAM" id="SSF51735">
    <property type="entry name" value="NAD(P)-binding Rossmann-fold domains"/>
    <property type="match status" value="1"/>
</dbReference>
<protein>
    <submittedName>
        <fullName evidence="4">Putative oxidoreductase YqjQ</fullName>
    </submittedName>
</protein>
<dbReference type="GO" id="GO:0016616">
    <property type="term" value="F:oxidoreductase activity, acting on the CH-OH group of donors, NAD or NADP as acceptor"/>
    <property type="evidence" value="ECO:0007669"/>
    <property type="project" value="UniProtKB-ARBA"/>
</dbReference>
<evidence type="ECO:0000313" key="4">
    <source>
        <dbReference type="EMBL" id="GGE37897.1"/>
    </source>
</evidence>
<reference evidence="4" key="1">
    <citation type="journal article" date="2014" name="Int. J. Syst. Evol. Microbiol.">
        <title>Complete genome sequence of Corynebacterium casei LMG S-19264T (=DSM 44701T), isolated from a smear-ripened cheese.</title>
        <authorList>
            <consortium name="US DOE Joint Genome Institute (JGI-PGF)"/>
            <person name="Walter F."/>
            <person name="Albersmeier A."/>
            <person name="Kalinowski J."/>
            <person name="Ruckert C."/>
        </authorList>
    </citation>
    <scope>NUCLEOTIDE SEQUENCE</scope>
    <source>
        <strain evidence="4">CGMCC 1.15371</strain>
    </source>
</reference>
<comment type="caution">
    <text evidence="4">The sequence shown here is derived from an EMBL/GenBank/DDBJ whole genome shotgun (WGS) entry which is preliminary data.</text>
</comment>
<dbReference type="PIRSF" id="PIRSF000126">
    <property type="entry name" value="11-beta-HSD1"/>
    <property type="match status" value="1"/>
</dbReference>
<evidence type="ECO:0000256" key="1">
    <source>
        <dbReference type="ARBA" id="ARBA00006484"/>
    </source>
</evidence>
<accession>A0A8J2VT25</accession>
<dbReference type="InterPro" id="IPR036291">
    <property type="entry name" value="NAD(P)-bd_dom_sf"/>
</dbReference>
<dbReference type="InterPro" id="IPR002347">
    <property type="entry name" value="SDR_fam"/>
</dbReference>
<evidence type="ECO:0000256" key="3">
    <source>
        <dbReference type="RuleBase" id="RU000363"/>
    </source>
</evidence>
<dbReference type="PANTHER" id="PTHR44196">
    <property type="entry name" value="DEHYDROGENASE/REDUCTASE SDR FAMILY MEMBER 7B"/>
    <property type="match status" value="1"/>
</dbReference>
<evidence type="ECO:0000313" key="5">
    <source>
        <dbReference type="Proteomes" id="UP000628775"/>
    </source>
</evidence>
<dbReference type="PROSITE" id="PS00061">
    <property type="entry name" value="ADH_SHORT"/>
    <property type="match status" value="1"/>
</dbReference>
<organism evidence="4 5">
    <name type="scientific">Pullulanibacillus camelliae</name>
    <dbReference type="NCBI Taxonomy" id="1707096"/>
    <lineage>
        <taxon>Bacteria</taxon>
        <taxon>Bacillati</taxon>
        <taxon>Bacillota</taxon>
        <taxon>Bacilli</taxon>
        <taxon>Bacillales</taxon>
        <taxon>Sporolactobacillaceae</taxon>
        <taxon>Pullulanibacillus</taxon>
    </lineage>
</organism>
<dbReference type="Pfam" id="PF00106">
    <property type="entry name" value="adh_short"/>
    <property type="match status" value="1"/>
</dbReference>
<dbReference type="PANTHER" id="PTHR44196:SF1">
    <property type="entry name" value="DEHYDROGENASE_REDUCTASE SDR FAMILY MEMBER 7B"/>
    <property type="match status" value="1"/>
</dbReference>
<name>A0A8J2VT25_9BACL</name>
<gene>
    <name evidence="4" type="primary">yqjQ</name>
    <name evidence="4" type="ORF">GCM10011391_15860</name>
</gene>
<sequence length="266" mass="29690">MVRNRSLEGKTVIVTGASMGIGRHMVRECARLGAHTIIIARSTDKLERLRSEILMQYDVAVDSFTLDMGDRNALRQTFETIKWQYPKIDVLINNAGFGVFTQFEEMRFEDIEHMFAVNVLGMMTATRMILPKMRQQGDGHVINVASMAGKVATPKSIVYSASKAAVLSFTNGLRSEVRKQGIRVTAVNLGPVKTNFFKTADPEGNYVKSVERWMLEPEAVAEKVIAVIGRKKREINLPFSMNAGAKLYQLFPGAVDTFAGRIINKK</sequence>
<dbReference type="PRINTS" id="PR00081">
    <property type="entry name" value="GDHRDH"/>
</dbReference>